<evidence type="ECO:0000313" key="2">
    <source>
        <dbReference type="EMBL" id="EKF24790.1"/>
    </source>
</evidence>
<keyword evidence="3" id="KW-1185">Reference proteome</keyword>
<protein>
    <submittedName>
        <fullName evidence="2">Uncharacterized protein</fullName>
    </submittedName>
</protein>
<name>K5BC06_MYCHD</name>
<feature type="region of interest" description="Disordered" evidence="1">
    <location>
        <begin position="93"/>
        <end position="155"/>
    </location>
</feature>
<reference evidence="2 3" key="1">
    <citation type="journal article" date="2012" name="J. Bacteriol.">
        <title>Genome sequence of Mycobacterium hassiacum DSM 44199, a rare source of heat-stable mycobacterial proteins.</title>
        <authorList>
            <person name="Tiago I."/>
            <person name="Maranha A."/>
            <person name="Mendes V."/>
            <person name="Alarico S."/>
            <person name="Moynihan P.J."/>
            <person name="Clarke A.J."/>
            <person name="Macedo-Ribeiro S."/>
            <person name="Pereira P.J."/>
            <person name="Empadinhas N."/>
        </authorList>
    </citation>
    <scope>NUCLEOTIDE SEQUENCE [LARGE SCALE GENOMIC DNA]</scope>
    <source>
        <strain evidence="3">DSM 44199 / CIP 105218 / JCM 12690 / 3849</strain>
    </source>
</reference>
<dbReference type="AlphaFoldDB" id="K5BC06"/>
<dbReference type="STRING" id="1122247.GCA_000379865_03048"/>
<comment type="caution">
    <text evidence="2">The sequence shown here is derived from an EMBL/GenBank/DDBJ whole genome shotgun (WGS) entry which is preliminary data.</text>
</comment>
<dbReference type="PATRIC" id="fig|1122247.3.peg.1119"/>
<dbReference type="eggNOG" id="ENOG5031Q72">
    <property type="taxonomic scope" value="Bacteria"/>
</dbReference>
<evidence type="ECO:0000313" key="3">
    <source>
        <dbReference type="Proteomes" id="UP000006265"/>
    </source>
</evidence>
<proteinExistence type="predicted"/>
<evidence type="ECO:0000256" key="1">
    <source>
        <dbReference type="SAM" id="MobiDB-lite"/>
    </source>
</evidence>
<organism evidence="2 3">
    <name type="scientific">Mycolicibacterium hassiacum (strain DSM 44199 / CIP 105218 / JCM 12690 / 3849)</name>
    <name type="common">Mycobacterium hassiacum</name>
    <dbReference type="NCBI Taxonomy" id="1122247"/>
    <lineage>
        <taxon>Bacteria</taxon>
        <taxon>Bacillati</taxon>
        <taxon>Actinomycetota</taxon>
        <taxon>Actinomycetes</taxon>
        <taxon>Mycobacteriales</taxon>
        <taxon>Mycobacteriaceae</taxon>
        <taxon>Mycolicibacterium</taxon>
    </lineage>
</organism>
<accession>K5BC06</accession>
<dbReference type="Proteomes" id="UP000006265">
    <property type="component" value="Unassembled WGS sequence"/>
</dbReference>
<sequence>MLGGSLLFTAGLGIALAQPGDTVGSQDDRVNITIGNAGVLEDVEVAAASRIAAGICDVETTQVTGLIRTADADGTERTVCTVDTLGAVTVAQNVPGQAEGAPGHAQGANHTVPGETPAGVDDYVPGATPETVEPGTPGAPHAEGPDAGAPSDEGR</sequence>
<dbReference type="EMBL" id="AMRA01000028">
    <property type="protein sequence ID" value="EKF24790.1"/>
    <property type="molecule type" value="Genomic_DNA"/>
</dbReference>
<gene>
    <name evidence="2" type="ORF">C731_1162</name>
</gene>